<gene>
    <name evidence="3" type="ORF">E8E13_000254</name>
</gene>
<comment type="caution">
    <text evidence="3">The sequence shown here is derived from an EMBL/GenBank/DDBJ whole genome shotgun (WGS) entry which is preliminary data.</text>
</comment>
<feature type="chain" id="PRO_5040464178" description="DUF7136 domain-containing protein" evidence="1">
    <location>
        <begin position="21"/>
        <end position="277"/>
    </location>
</feature>
<dbReference type="Proteomes" id="UP000801428">
    <property type="component" value="Unassembled WGS sequence"/>
</dbReference>
<keyword evidence="4" id="KW-1185">Reference proteome</keyword>
<reference evidence="3" key="1">
    <citation type="submission" date="2019-04" db="EMBL/GenBank/DDBJ databases">
        <title>Sequencing of skin fungus with MAO and IRED activity.</title>
        <authorList>
            <person name="Marsaioli A.J."/>
            <person name="Bonatto J.M.C."/>
            <person name="Reis Junior O."/>
        </authorList>
    </citation>
    <scope>NUCLEOTIDE SEQUENCE</scope>
    <source>
        <strain evidence="3">30M1</strain>
    </source>
</reference>
<dbReference type="InterPro" id="IPR055560">
    <property type="entry name" value="DUF7136"/>
</dbReference>
<keyword evidence="1" id="KW-0732">Signal</keyword>
<protein>
    <recommendedName>
        <fullName evidence="2">DUF7136 domain-containing protein</fullName>
    </recommendedName>
</protein>
<evidence type="ECO:0000313" key="3">
    <source>
        <dbReference type="EMBL" id="KAF2994470.1"/>
    </source>
</evidence>
<evidence type="ECO:0000256" key="1">
    <source>
        <dbReference type="SAM" id="SignalP"/>
    </source>
</evidence>
<name>A0A9P4T475_CURKU</name>
<dbReference type="AlphaFoldDB" id="A0A9P4T475"/>
<evidence type="ECO:0000259" key="2">
    <source>
        <dbReference type="Pfam" id="PF23584"/>
    </source>
</evidence>
<accession>A0A9P4T475</accession>
<dbReference type="Pfam" id="PF23584">
    <property type="entry name" value="DUF7136"/>
    <property type="match status" value="1"/>
</dbReference>
<sequence length="277" mass="29666">MHIFPLANLMLLCSVGAAQSDTKSPTGVVEVDLLFPRNETYAPTGNLPIVFSIQNAQVASLIASKISLDLWDLNNSSRSLSGAVFDIDLKSDFSSNNDSTYYAYYPVIQSGLEAESTYMLRWTFFWTNCTEETRTRRGPETIESNSTSWGVWFTTKTGAKSMDVGSISGSCPEKNQALAFNVAATHKVAPGVDWTGGETCGEVASSIPDPIPCRTLVSPSAATSISASIKSRLCSSNTGGSYVDCSPKEENSGALKVSISSKVGLMVGFVTASQLWF</sequence>
<evidence type="ECO:0000313" key="4">
    <source>
        <dbReference type="Proteomes" id="UP000801428"/>
    </source>
</evidence>
<dbReference type="OrthoDB" id="4490227at2759"/>
<feature type="domain" description="DUF7136" evidence="2">
    <location>
        <begin position="26"/>
        <end position="238"/>
    </location>
</feature>
<organism evidence="3 4">
    <name type="scientific">Curvularia kusanoi</name>
    <name type="common">Cochliobolus kusanoi</name>
    <dbReference type="NCBI Taxonomy" id="90978"/>
    <lineage>
        <taxon>Eukaryota</taxon>
        <taxon>Fungi</taxon>
        <taxon>Dikarya</taxon>
        <taxon>Ascomycota</taxon>
        <taxon>Pezizomycotina</taxon>
        <taxon>Dothideomycetes</taxon>
        <taxon>Pleosporomycetidae</taxon>
        <taxon>Pleosporales</taxon>
        <taxon>Pleosporineae</taxon>
        <taxon>Pleosporaceae</taxon>
        <taxon>Curvularia</taxon>
    </lineage>
</organism>
<dbReference type="EMBL" id="SWKU01000040">
    <property type="protein sequence ID" value="KAF2994470.1"/>
    <property type="molecule type" value="Genomic_DNA"/>
</dbReference>
<proteinExistence type="predicted"/>
<feature type="signal peptide" evidence="1">
    <location>
        <begin position="1"/>
        <end position="20"/>
    </location>
</feature>